<dbReference type="RefSeq" id="WP_184075548.1">
    <property type="nucleotide sequence ID" value="NZ_JACHDS010000001.1"/>
</dbReference>
<accession>A0A7X0D5B7</accession>
<dbReference type="AlphaFoldDB" id="A0A7X0D5B7"/>
<proteinExistence type="predicted"/>
<sequence length="86" mass="9596">MASPTTDVLLEEVRAKHGQHWEITPEPGGLLRAVHRTEPRNPAAEWGQVHTELPAPDLSTLEDKLCVQEALREGLRGNAELSRPER</sequence>
<reference evidence="1 2" key="1">
    <citation type="submission" date="2020-08" db="EMBL/GenBank/DDBJ databases">
        <title>Sequencing the genomes of 1000 actinobacteria strains.</title>
        <authorList>
            <person name="Klenk H.-P."/>
        </authorList>
    </citation>
    <scope>NUCLEOTIDE SEQUENCE [LARGE SCALE GENOMIC DNA]</scope>
    <source>
        <strain evidence="1 2">DSM 46659</strain>
    </source>
</reference>
<evidence type="ECO:0000313" key="2">
    <source>
        <dbReference type="Proteomes" id="UP000546642"/>
    </source>
</evidence>
<name>A0A7X0D5B7_9ACTN</name>
<gene>
    <name evidence="1" type="ORF">HNR23_002277</name>
</gene>
<evidence type="ECO:0000313" key="1">
    <source>
        <dbReference type="EMBL" id="MBB6172217.1"/>
    </source>
</evidence>
<dbReference type="EMBL" id="JACHDS010000001">
    <property type="protein sequence ID" value="MBB6172217.1"/>
    <property type="molecule type" value="Genomic_DNA"/>
</dbReference>
<protein>
    <submittedName>
        <fullName evidence="1">Uncharacterized protein</fullName>
    </submittedName>
</protein>
<comment type="caution">
    <text evidence="1">The sequence shown here is derived from an EMBL/GenBank/DDBJ whole genome shotgun (WGS) entry which is preliminary data.</text>
</comment>
<dbReference type="Proteomes" id="UP000546642">
    <property type="component" value="Unassembled WGS sequence"/>
</dbReference>
<keyword evidence="2" id="KW-1185">Reference proteome</keyword>
<organism evidence="1 2">
    <name type="scientific">Nocardiopsis mwathae</name>
    <dbReference type="NCBI Taxonomy" id="1472723"/>
    <lineage>
        <taxon>Bacteria</taxon>
        <taxon>Bacillati</taxon>
        <taxon>Actinomycetota</taxon>
        <taxon>Actinomycetes</taxon>
        <taxon>Streptosporangiales</taxon>
        <taxon>Nocardiopsidaceae</taxon>
        <taxon>Nocardiopsis</taxon>
    </lineage>
</organism>